<organism evidence="1 2">
    <name type="scientific">Lacticaseibacillus suilingensis</name>
    <dbReference type="NCBI Taxonomy" id="2799577"/>
    <lineage>
        <taxon>Bacteria</taxon>
        <taxon>Bacillati</taxon>
        <taxon>Bacillota</taxon>
        <taxon>Bacilli</taxon>
        <taxon>Lactobacillales</taxon>
        <taxon>Lactobacillaceae</taxon>
        <taxon>Lacticaseibacillus</taxon>
    </lineage>
</organism>
<evidence type="ECO:0000313" key="2">
    <source>
        <dbReference type="Proteomes" id="UP001597199"/>
    </source>
</evidence>
<protein>
    <submittedName>
        <fullName evidence="1">Uncharacterized protein</fullName>
    </submittedName>
</protein>
<keyword evidence="2" id="KW-1185">Reference proteome</keyword>
<sequence length="77" mass="8901">MSKRMMNQTEELFALVSDGHPTGQVFETRFNGGVATYRSWLMADAAKRKKHKPDLKIVRFTRDRVMSEKDWLNGGAR</sequence>
<gene>
    <name evidence="1" type="ORF">ACFQ41_10200</name>
</gene>
<proteinExistence type="predicted"/>
<evidence type="ECO:0000313" key="1">
    <source>
        <dbReference type="EMBL" id="MFD1399677.1"/>
    </source>
</evidence>
<name>A0ABW4BGR9_9LACO</name>
<accession>A0ABW4BGR9</accession>
<comment type="caution">
    <text evidence="1">The sequence shown here is derived from an EMBL/GenBank/DDBJ whole genome shotgun (WGS) entry which is preliminary data.</text>
</comment>
<dbReference type="Proteomes" id="UP001597199">
    <property type="component" value="Unassembled WGS sequence"/>
</dbReference>
<dbReference type="EMBL" id="JBHTOA010000035">
    <property type="protein sequence ID" value="MFD1399677.1"/>
    <property type="molecule type" value="Genomic_DNA"/>
</dbReference>
<reference evidence="2" key="1">
    <citation type="journal article" date="2019" name="Int. J. Syst. Evol. Microbiol.">
        <title>The Global Catalogue of Microorganisms (GCM) 10K type strain sequencing project: providing services to taxonomists for standard genome sequencing and annotation.</title>
        <authorList>
            <consortium name="The Broad Institute Genomics Platform"/>
            <consortium name="The Broad Institute Genome Sequencing Center for Infectious Disease"/>
            <person name="Wu L."/>
            <person name="Ma J."/>
        </authorList>
    </citation>
    <scope>NUCLEOTIDE SEQUENCE [LARGE SCALE GENOMIC DNA]</scope>
    <source>
        <strain evidence="2">CCM 9110</strain>
    </source>
</reference>
<dbReference type="RefSeq" id="WP_204119932.1">
    <property type="nucleotide sequence ID" value="NZ_BOLV01000060.1"/>
</dbReference>